<dbReference type="EMBL" id="MU069557">
    <property type="protein sequence ID" value="KAF5839054.1"/>
    <property type="molecule type" value="Genomic_DNA"/>
</dbReference>
<comment type="caution">
    <text evidence="1">The sequence shown here is derived from an EMBL/GenBank/DDBJ whole genome shotgun (WGS) entry which is preliminary data.</text>
</comment>
<organism evidence="1 2">
    <name type="scientific">Dunaliella salina</name>
    <name type="common">Green alga</name>
    <name type="synonym">Protococcus salinus</name>
    <dbReference type="NCBI Taxonomy" id="3046"/>
    <lineage>
        <taxon>Eukaryota</taxon>
        <taxon>Viridiplantae</taxon>
        <taxon>Chlorophyta</taxon>
        <taxon>core chlorophytes</taxon>
        <taxon>Chlorophyceae</taxon>
        <taxon>CS clade</taxon>
        <taxon>Chlamydomonadales</taxon>
        <taxon>Dunaliellaceae</taxon>
        <taxon>Dunaliella</taxon>
    </lineage>
</organism>
<sequence length="75" mass="8646">MSNVYSDTRVLFAAGPQTPLYKSMQEYANKPDVQELLQKLTADMVCEKPEDPLGFMELWVKKAKEQRSNRHNQAT</sequence>
<gene>
    <name evidence="1" type="ORF">DUNSADRAFT_1751</name>
</gene>
<evidence type="ECO:0000313" key="2">
    <source>
        <dbReference type="Proteomes" id="UP000815325"/>
    </source>
</evidence>
<accession>A0ABQ7GWR8</accession>
<name>A0ABQ7GWR8_DUNSA</name>
<evidence type="ECO:0000313" key="1">
    <source>
        <dbReference type="EMBL" id="KAF5839054.1"/>
    </source>
</evidence>
<proteinExistence type="predicted"/>
<reference evidence="1" key="1">
    <citation type="submission" date="2017-08" db="EMBL/GenBank/DDBJ databases">
        <authorList>
            <person name="Polle J.E."/>
            <person name="Barry K."/>
            <person name="Cushman J."/>
            <person name="Schmutz J."/>
            <person name="Tran D."/>
            <person name="Hathwaick L.T."/>
            <person name="Yim W.C."/>
            <person name="Jenkins J."/>
            <person name="Mckie-Krisberg Z.M."/>
            <person name="Prochnik S."/>
            <person name="Lindquist E."/>
            <person name="Dockter R.B."/>
            <person name="Adam C."/>
            <person name="Molina H."/>
            <person name="Bunkerborg J."/>
            <person name="Jin E."/>
            <person name="Buchheim M."/>
            <person name="Magnuson J."/>
        </authorList>
    </citation>
    <scope>NUCLEOTIDE SEQUENCE</scope>
    <source>
        <strain evidence="1">CCAP 19/18</strain>
    </source>
</reference>
<dbReference type="Proteomes" id="UP000815325">
    <property type="component" value="Unassembled WGS sequence"/>
</dbReference>
<dbReference type="SUPFAM" id="SSF47391">
    <property type="entry name" value="Dimerization-anchoring domain of cAMP-dependent PK regulatory subunit"/>
    <property type="match status" value="1"/>
</dbReference>
<protein>
    <submittedName>
        <fullName evidence="1">Uncharacterized protein</fullName>
    </submittedName>
</protein>
<keyword evidence="2" id="KW-1185">Reference proteome</keyword>
<dbReference type="CDD" id="cd22961">
    <property type="entry name" value="DD_TEX55-like"/>
    <property type="match status" value="1"/>
</dbReference>